<evidence type="ECO:0008006" key="3">
    <source>
        <dbReference type="Google" id="ProtNLM"/>
    </source>
</evidence>
<protein>
    <recommendedName>
        <fullName evidence="3">DUF4145 domain-containing protein</fullName>
    </recommendedName>
</protein>
<proteinExistence type="predicted"/>
<dbReference type="Proteomes" id="UP001339429">
    <property type="component" value="Unassembled WGS sequence"/>
</dbReference>
<sequence length="182" mass="20053">MGILDFIASLVNSLAWPVGVVCCIYILKAPAGKLLERVSKLKYGELEAEFQERLNKIESTQVGNENRVVEENTITSISLTELSEVSPRAAILEAWVSLEKTTSVFCQANGLPAKPSPQGLFKLAKEKDLDIEPFQAAYQELRVLRNKAVHASDLDITATTAKQYVKTANFVAQELSMRSHSA</sequence>
<dbReference type="EMBL" id="JAYXUD010000003">
    <property type="protein sequence ID" value="MEC6898263.1"/>
    <property type="molecule type" value="Genomic_DNA"/>
</dbReference>
<gene>
    <name evidence="1" type="ORF">VXS00_06380</name>
</gene>
<evidence type="ECO:0000313" key="2">
    <source>
        <dbReference type="Proteomes" id="UP001339429"/>
    </source>
</evidence>
<reference evidence="1 2" key="1">
    <citation type="submission" date="2024-01" db="EMBL/GenBank/DDBJ databases">
        <title>Active colonisers of the gastrointestinal tract of Atlantic salmon farmed in a warm water region.</title>
        <authorList>
            <person name="Bowman J.P."/>
        </authorList>
    </citation>
    <scope>NUCLEOTIDE SEQUENCE [LARGE SCALE GENOMIC DNA]</scope>
    <source>
        <strain evidence="1 2">S4MW1</strain>
    </source>
</reference>
<name>A0ABU6LI45_9GAMM</name>
<comment type="caution">
    <text evidence="1">The sequence shown here is derived from an EMBL/GenBank/DDBJ whole genome shotgun (WGS) entry which is preliminary data.</text>
</comment>
<keyword evidence="2" id="KW-1185">Reference proteome</keyword>
<dbReference type="RefSeq" id="WP_327769783.1">
    <property type="nucleotide sequence ID" value="NZ_JAYXUC010000005.1"/>
</dbReference>
<organism evidence="1 2">
    <name type="scientific">Photobacterium piscicola</name>
    <dbReference type="NCBI Taxonomy" id="1378299"/>
    <lineage>
        <taxon>Bacteria</taxon>
        <taxon>Pseudomonadati</taxon>
        <taxon>Pseudomonadota</taxon>
        <taxon>Gammaproteobacteria</taxon>
        <taxon>Vibrionales</taxon>
        <taxon>Vibrionaceae</taxon>
        <taxon>Photobacterium</taxon>
    </lineage>
</organism>
<evidence type="ECO:0000313" key="1">
    <source>
        <dbReference type="EMBL" id="MEC6898263.1"/>
    </source>
</evidence>
<accession>A0ABU6LI45</accession>